<sequence length="87" mass="10205">MDWKDRRVEYAGHKITVNEELIVEATSLEMEGLCFFSKRVDKKVEEKKFVAEDEVLMFVIVGLWVSSIPPPFDEITCMMVRYISLEE</sequence>
<keyword evidence="2" id="KW-1185">Reference proteome</keyword>
<protein>
    <submittedName>
        <fullName evidence="1">Uncharacterized protein</fullName>
    </submittedName>
</protein>
<name>A0AA38L9L6_TAXCH</name>
<reference evidence="1 2" key="1">
    <citation type="journal article" date="2021" name="Nat. Plants">
        <title>The Taxus genome provides insights into paclitaxel biosynthesis.</title>
        <authorList>
            <person name="Xiong X."/>
            <person name="Gou J."/>
            <person name="Liao Q."/>
            <person name="Li Y."/>
            <person name="Zhou Q."/>
            <person name="Bi G."/>
            <person name="Li C."/>
            <person name="Du R."/>
            <person name="Wang X."/>
            <person name="Sun T."/>
            <person name="Guo L."/>
            <person name="Liang H."/>
            <person name="Lu P."/>
            <person name="Wu Y."/>
            <person name="Zhang Z."/>
            <person name="Ro D.K."/>
            <person name="Shang Y."/>
            <person name="Huang S."/>
            <person name="Yan J."/>
        </authorList>
    </citation>
    <scope>NUCLEOTIDE SEQUENCE [LARGE SCALE GENOMIC DNA]</scope>
    <source>
        <strain evidence="1">Ta-2019</strain>
    </source>
</reference>
<feature type="non-terminal residue" evidence="1">
    <location>
        <position position="87"/>
    </location>
</feature>
<accession>A0AA38L9L6</accession>
<dbReference type="AlphaFoldDB" id="A0AA38L9L6"/>
<dbReference type="Proteomes" id="UP000824469">
    <property type="component" value="Unassembled WGS sequence"/>
</dbReference>
<organism evidence="1 2">
    <name type="scientific">Taxus chinensis</name>
    <name type="common">Chinese yew</name>
    <name type="synonym">Taxus wallichiana var. chinensis</name>
    <dbReference type="NCBI Taxonomy" id="29808"/>
    <lineage>
        <taxon>Eukaryota</taxon>
        <taxon>Viridiplantae</taxon>
        <taxon>Streptophyta</taxon>
        <taxon>Embryophyta</taxon>
        <taxon>Tracheophyta</taxon>
        <taxon>Spermatophyta</taxon>
        <taxon>Pinopsida</taxon>
        <taxon>Pinidae</taxon>
        <taxon>Conifers II</taxon>
        <taxon>Cupressales</taxon>
        <taxon>Taxaceae</taxon>
        <taxon>Taxus</taxon>
    </lineage>
</organism>
<gene>
    <name evidence="1" type="ORF">KI387_027537</name>
</gene>
<proteinExistence type="predicted"/>
<comment type="caution">
    <text evidence="1">The sequence shown here is derived from an EMBL/GenBank/DDBJ whole genome shotgun (WGS) entry which is preliminary data.</text>
</comment>
<dbReference type="EMBL" id="JAHRHJ020000006">
    <property type="protein sequence ID" value="KAH9312502.1"/>
    <property type="molecule type" value="Genomic_DNA"/>
</dbReference>
<evidence type="ECO:0000313" key="1">
    <source>
        <dbReference type="EMBL" id="KAH9312502.1"/>
    </source>
</evidence>
<evidence type="ECO:0000313" key="2">
    <source>
        <dbReference type="Proteomes" id="UP000824469"/>
    </source>
</evidence>